<feature type="domain" description="PPM-type phosphatase" evidence="2">
    <location>
        <begin position="6"/>
        <end position="252"/>
    </location>
</feature>
<dbReference type="Pfam" id="PF00481">
    <property type="entry name" value="PP2C"/>
    <property type="match status" value="1"/>
</dbReference>
<evidence type="ECO:0000313" key="4">
    <source>
        <dbReference type="Proteomes" id="UP001325680"/>
    </source>
</evidence>
<sequence length="364" mass="40585">MSRAIVSYVQTDIGRRRDNNEDNFVWLSELWGKSSIALVGAIDGVGGYEGGEEASAMTKNTIENYLQNFSFGAPLQLLKEAFINANNAIHTRRAEANLQRMSCVASMAILDAEKELMYVAHVGDSRGYVFRNGELIKITQDHSTVGFKEDKGFLTEEEAMLHPQRNEISKMLGEYMIDANDTEGYFDFFEHSFLPGDIVLFCSDGLTDLVNRRGMIHILSGNVSLKAKAQQLIDAANELGGKDNITIAIAGYAAKAPAKKRAYKNTIEVPISEEEDLLTIMDKKPARKKKQWLWLLPVAFLAGFLANWAGTKKILQPASADRVDTVFIKDTIPYYDSLRRADTLIQATDTIFSDTARNRNTTGY</sequence>
<proteinExistence type="predicted"/>
<gene>
    <name evidence="3" type="ORF">U0035_00665</name>
</gene>
<dbReference type="PROSITE" id="PS51746">
    <property type="entry name" value="PPM_2"/>
    <property type="match status" value="1"/>
</dbReference>
<dbReference type="SMART" id="SM00331">
    <property type="entry name" value="PP2C_SIG"/>
    <property type="match status" value="1"/>
</dbReference>
<protein>
    <submittedName>
        <fullName evidence="3">Protein phosphatase 2C domain-containing protein</fullName>
    </submittedName>
</protein>
<evidence type="ECO:0000259" key="2">
    <source>
        <dbReference type="PROSITE" id="PS51746"/>
    </source>
</evidence>
<keyword evidence="1" id="KW-0472">Membrane</keyword>
<evidence type="ECO:0000256" key="1">
    <source>
        <dbReference type="SAM" id="Phobius"/>
    </source>
</evidence>
<dbReference type="InterPro" id="IPR001932">
    <property type="entry name" value="PPM-type_phosphatase-like_dom"/>
</dbReference>
<dbReference type="CDD" id="cd00143">
    <property type="entry name" value="PP2Cc"/>
    <property type="match status" value="1"/>
</dbReference>
<dbReference type="SUPFAM" id="SSF81606">
    <property type="entry name" value="PP2C-like"/>
    <property type="match status" value="1"/>
</dbReference>
<accession>A0ABZ0WAS3</accession>
<dbReference type="Gene3D" id="3.60.40.10">
    <property type="entry name" value="PPM-type phosphatase domain"/>
    <property type="match status" value="1"/>
</dbReference>
<keyword evidence="1" id="KW-0812">Transmembrane</keyword>
<dbReference type="SMART" id="SM00332">
    <property type="entry name" value="PP2Cc"/>
    <property type="match status" value="1"/>
</dbReference>
<dbReference type="RefSeq" id="WP_114791391.1">
    <property type="nucleotide sequence ID" value="NZ_CP139960.1"/>
</dbReference>
<dbReference type="InterPro" id="IPR036457">
    <property type="entry name" value="PPM-type-like_dom_sf"/>
</dbReference>
<name>A0ABZ0WAS3_9BACT</name>
<dbReference type="PANTHER" id="PTHR47992">
    <property type="entry name" value="PROTEIN PHOSPHATASE"/>
    <property type="match status" value="1"/>
</dbReference>
<feature type="transmembrane region" description="Helical" evidence="1">
    <location>
        <begin position="292"/>
        <end position="310"/>
    </location>
</feature>
<dbReference type="EMBL" id="CP139960">
    <property type="protein sequence ID" value="WQD38657.1"/>
    <property type="molecule type" value="Genomic_DNA"/>
</dbReference>
<keyword evidence="4" id="KW-1185">Reference proteome</keyword>
<reference evidence="3 4" key="1">
    <citation type="submission" date="2023-12" db="EMBL/GenBank/DDBJ databases">
        <title>Genome sequencing and assembly of bacterial species from a model synthetic community.</title>
        <authorList>
            <person name="Hogle S.L."/>
        </authorList>
    </citation>
    <scope>NUCLEOTIDE SEQUENCE [LARGE SCALE GENOMIC DNA]</scope>
    <source>
        <strain evidence="3 4">HAMBI_3031</strain>
    </source>
</reference>
<dbReference type="Proteomes" id="UP001325680">
    <property type="component" value="Chromosome"/>
</dbReference>
<dbReference type="InterPro" id="IPR015655">
    <property type="entry name" value="PP2C"/>
</dbReference>
<organism evidence="3 4">
    <name type="scientific">Niabella yanshanensis</name>
    <dbReference type="NCBI Taxonomy" id="577386"/>
    <lineage>
        <taxon>Bacteria</taxon>
        <taxon>Pseudomonadati</taxon>
        <taxon>Bacteroidota</taxon>
        <taxon>Chitinophagia</taxon>
        <taxon>Chitinophagales</taxon>
        <taxon>Chitinophagaceae</taxon>
        <taxon>Niabella</taxon>
    </lineage>
</organism>
<evidence type="ECO:0000313" key="3">
    <source>
        <dbReference type="EMBL" id="WQD38657.1"/>
    </source>
</evidence>
<keyword evidence="1" id="KW-1133">Transmembrane helix</keyword>